<feature type="region of interest" description="Disordered" evidence="1">
    <location>
        <begin position="184"/>
        <end position="207"/>
    </location>
</feature>
<evidence type="ECO:0000256" key="1">
    <source>
        <dbReference type="SAM" id="MobiDB-lite"/>
    </source>
</evidence>
<dbReference type="AlphaFoldDB" id="A0AAX3ZXM8"/>
<keyword evidence="2" id="KW-0472">Membrane</keyword>
<dbReference type="Proteomes" id="UP001230933">
    <property type="component" value="Chromosome"/>
</dbReference>
<evidence type="ECO:0000313" key="4">
    <source>
        <dbReference type="Proteomes" id="UP001230933"/>
    </source>
</evidence>
<protein>
    <recommendedName>
        <fullName evidence="5">DUF4760 domain-containing protein</fullName>
    </recommendedName>
</protein>
<reference evidence="3" key="1">
    <citation type="submission" date="2023-08" db="EMBL/GenBank/DDBJ databases">
        <title>Isolation and Characterization of Rhodococcus erythropolis MGMM8.</title>
        <authorList>
            <person name="Diabankana R.G.C."/>
            <person name="Afordoanyi D.M."/>
            <person name="Validov S.Z."/>
        </authorList>
    </citation>
    <scope>NUCLEOTIDE SEQUENCE</scope>
    <source>
        <strain evidence="3">MGMM8</strain>
    </source>
</reference>
<dbReference type="RefSeq" id="WP_308370577.1">
    <property type="nucleotide sequence ID" value="NZ_CP124545.1"/>
</dbReference>
<accession>A0AAX3ZXM8</accession>
<keyword evidence="2" id="KW-1133">Transmembrane helix</keyword>
<evidence type="ECO:0000313" key="3">
    <source>
        <dbReference type="EMBL" id="WMN01685.1"/>
    </source>
</evidence>
<sequence length="207" mass="23519">MNQAQTEPVVHEVIIQSSTPWHIYIAAVIGGLIAIGGWFVVHRTSQSRDLLNWRRTALLHAVSTLIEASNNRHDTILDKSVPNSDLRKDYRKMQAAHDQIRVCASDSTLFAAAGVLSLHTTSENEIHGYANWIEGFPVIKSHNLRNFAEINGAKLSHYHNNLIREAQIDLKILKPDSVPEIEWKDDNELEESNRINRLNDQTERTTE</sequence>
<feature type="transmembrane region" description="Helical" evidence="2">
    <location>
        <begin position="21"/>
        <end position="41"/>
    </location>
</feature>
<keyword evidence="2" id="KW-0812">Transmembrane</keyword>
<dbReference type="EMBL" id="CP124545">
    <property type="protein sequence ID" value="WMN01685.1"/>
    <property type="molecule type" value="Genomic_DNA"/>
</dbReference>
<gene>
    <name evidence="3" type="ORF">QIE55_30690</name>
</gene>
<name>A0AAX3ZXM8_RHOER</name>
<feature type="compositionally biased region" description="Basic and acidic residues" evidence="1">
    <location>
        <begin position="184"/>
        <end position="194"/>
    </location>
</feature>
<evidence type="ECO:0000256" key="2">
    <source>
        <dbReference type="SAM" id="Phobius"/>
    </source>
</evidence>
<proteinExistence type="predicted"/>
<evidence type="ECO:0008006" key="5">
    <source>
        <dbReference type="Google" id="ProtNLM"/>
    </source>
</evidence>
<organism evidence="3 4">
    <name type="scientific">Rhodococcus erythropolis</name>
    <name type="common">Arthrobacter picolinophilus</name>
    <dbReference type="NCBI Taxonomy" id="1833"/>
    <lineage>
        <taxon>Bacteria</taxon>
        <taxon>Bacillati</taxon>
        <taxon>Actinomycetota</taxon>
        <taxon>Actinomycetes</taxon>
        <taxon>Mycobacteriales</taxon>
        <taxon>Nocardiaceae</taxon>
        <taxon>Rhodococcus</taxon>
        <taxon>Rhodococcus erythropolis group</taxon>
    </lineage>
</organism>